<protein>
    <recommendedName>
        <fullName evidence="5">Lipoprotein</fullName>
    </recommendedName>
</protein>
<evidence type="ECO:0000256" key="1">
    <source>
        <dbReference type="SAM" id="MobiDB-lite"/>
    </source>
</evidence>
<evidence type="ECO:0008006" key="5">
    <source>
        <dbReference type="Google" id="ProtNLM"/>
    </source>
</evidence>
<reference evidence="3 4" key="1">
    <citation type="submission" date="2024-01" db="EMBL/GenBank/DDBJ databases">
        <title>Multi-omics insights into the function and evolution of sodium benzoate biodegradation pathways in Benzoatithermus flavus gen. nov., sp. nov. from hot spring.</title>
        <authorList>
            <person name="Hu C.-J."/>
            <person name="Li W.-J."/>
        </authorList>
    </citation>
    <scope>NUCLEOTIDE SEQUENCE [LARGE SCALE GENOMIC DNA]</scope>
    <source>
        <strain evidence="3 4">SYSU G07066</strain>
    </source>
</reference>
<keyword evidence="2" id="KW-0732">Signal</keyword>
<feature type="chain" id="PRO_5045177037" description="Lipoprotein" evidence="2">
    <location>
        <begin position="19"/>
        <end position="94"/>
    </location>
</feature>
<organism evidence="3 4">
    <name type="scientific">Benzoatithermus flavus</name>
    <dbReference type="NCBI Taxonomy" id="3108223"/>
    <lineage>
        <taxon>Bacteria</taxon>
        <taxon>Pseudomonadati</taxon>
        <taxon>Pseudomonadota</taxon>
        <taxon>Alphaproteobacteria</taxon>
        <taxon>Geminicoccales</taxon>
        <taxon>Geminicoccaceae</taxon>
        <taxon>Benzoatithermus</taxon>
    </lineage>
</organism>
<keyword evidence="4" id="KW-1185">Reference proteome</keyword>
<sequence>MRLRLLPLAALALLPACAEVQAYGAAVVQQRRMMNDLQARATMAATCDISLGAYFRELSPVERRFAGLVCGGTFPGEKDSLSEAQRPAGDSASS</sequence>
<accession>A0ABU8XWE5</accession>
<name>A0ABU8XWE5_9PROT</name>
<dbReference type="Proteomes" id="UP001375743">
    <property type="component" value="Unassembled WGS sequence"/>
</dbReference>
<feature type="signal peptide" evidence="2">
    <location>
        <begin position="1"/>
        <end position="18"/>
    </location>
</feature>
<dbReference type="RefSeq" id="WP_418161208.1">
    <property type="nucleotide sequence ID" value="NZ_JBBLZC010000025.1"/>
</dbReference>
<comment type="caution">
    <text evidence="3">The sequence shown here is derived from an EMBL/GenBank/DDBJ whole genome shotgun (WGS) entry which is preliminary data.</text>
</comment>
<evidence type="ECO:0000313" key="4">
    <source>
        <dbReference type="Proteomes" id="UP001375743"/>
    </source>
</evidence>
<proteinExistence type="predicted"/>
<evidence type="ECO:0000313" key="3">
    <source>
        <dbReference type="EMBL" id="MEK0085361.1"/>
    </source>
</evidence>
<feature type="region of interest" description="Disordered" evidence="1">
    <location>
        <begin position="73"/>
        <end position="94"/>
    </location>
</feature>
<gene>
    <name evidence="3" type="ORF">U1T56_19590</name>
</gene>
<dbReference type="EMBL" id="JBBLZC010000025">
    <property type="protein sequence ID" value="MEK0085361.1"/>
    <property type="molecule type" value="Genomic_DNA"/>
</dbReference>
<evidence type="ECO:0000256" key="2">
    <source>
        <dbReference type="SAM" id="SignalP"/>
    </source>
</evidence>